<dbReference type="AlphaFoldDB" id="A0A2T4D3E4"/>
<name>A0A2T4D3E4_9BACT</name>
<dbReference type="Proteomes" id="UP000240608">
    <property type="component" value="Unassembled WGS sequence"/>
</dbReference>
<feature type="region of interest" description="Disordered" evidence="1">
    <location>
        <begin position="70"/>
        <end position="92"/>
    </location>
</feature>
<dbReference type="EMBL" id="PYVU01000773">
    <property type="protein sequence ID" value="PTB88272.1"/>
    <property type="molecule type" value="Genomic_DNA"/>
</dbReference>
<evidence type="ECO:0000313" key="3">
    <source>
        <dbReference type="Proteomes" id="UP000240608"/>
    </source>
</evidence>
<protein>
    <recommendedName>
        <fullName evidence="4">Chromosome segregation protein SMC</fullName>
    </recommendedName>
</protein>
<accession>A0A2T4D3E4</accession>
<feature type="non-terminal residue" evidence="2">
    <location>
        <position position="1"/>
    </location>
</feature>
<sequence>KDKSSEPDLNKLKDSLERQLEDYRQSLQGIDVSKLSTEKSRLNNSLESIFKARQLAENITRTENDLAKLKQEEEQINEQNQPLPQHINSLKEKEETLNERLQKQQLEKENKELRASLQEHRAKLTDGEPCPLCGAVHHPFATGKPAETSEIVNAIKKTTIDLEAIRKQ</sequence>
<gene>
    <name evidence="2" type="ORF">C9994_17905</name>
</gene>
<evidence type="ECO:0008006" key="4">
    <source>
        <dbReference type="Google" id="ProtNLM"/>
    </source>
</evidence>
<comment type="caution">
    <text evidence="2">The sequence shown here is derived from an EMBL/GenBank/DDBJ whole genome shotgun (WGS) entry which is preliminary data.</text>
</comment>
<feature type="non-terminal residue" evidence="2">
    <location>
        <position position="168"/>
    </location>
</feature>
<evidence type="ECO:0000313" key="2">
    <source>
        <dbReference type="EMBL" id="PTB88272.1"/>
    </source>
</evidence>
<reference evidence="2 3" key="1">
    <citation type="submission" date="2018-03" db="EMBL/GenBank/DDBJ databases">
        <title>Cross-interface Injection: A General Nanoliter Liquid Handling Method Applied to Single Cells Genome Amplification Automated Nanoliter Liquid Handling Applied to Single Cell Multiple Displacement Amplification.</title>
        <authorList>
            <person name="Yun J."/>
            <person name="Xu P."/>
            <person name="Xu J."/>
            <person name="Dai X."/>
            <person name="Wang Y."/>
            <person name="Zheng X."/>
            <person name="Cao C."/>
            <person name="Yi Q."/>
            <person name="Zhu Y."/>
            <person name="Wang L."/>
            <person name="Dong Z."/>
            <person name="Huang Y."/>
            <person name="Huang L."/>
            <person name="Du W."/>
        </authorList>
    </citation>
    <scope>NUCLEOTIDE SEQUENCE [LARGE SCALE GENOMIC DNA]</scope>
    <source>
        <strain evidence="2 3">Z-D1-2</strain>
    </source>
</reference>
<evidence type="ECO:0000256" key="1">
    <source>
        <dbReference type="SAM" id="MobiDB-lite"/>
    </source>
</evidence>
<proteinExistence type="predicted"/>
<organism evidence="2 3">
    <name type="scientific">Marivirga lumbricoides</name>
    <dbReference type="NCBI Taxonomy" id="1046115"/>
    <lineage>
        <taxon>Bacteria</taxon>
        <taxon>Pseudomonadati</taxon>
        <taxon>Bacteroidota</taxon>
        <taxon>Cytophagia</taxon>
        <taxon>Cytophagales</taxon>
        <taxon>Marivirgaceae</taxon>
        <taxon>Marivirga</taxon>
    </lineage>
</organism>